<name>M1YXF7_NITG3</name>
<feature type="compositionally biased region" description="Acidic residues" evidence="2">
    <location>
        <begin position="336"/>
        <end position="346"/>
    </location>
</feature>
<reference evidence="4 5" key="1">
    <citation type="journal article" date="2013" name="Front. Microbiol.">
        <title>The genome of Nitrospina gracilis illuminates the metabolism and evolution of the major marine nitrite oxidizer.</title>
        <authorList>
            <person name="Luecker S."/>
            <person name="Nowka B."/>
            <person name="Rattei T."/>
            <person name="Spieck E."/>
            <person name="and Daims H."/>
        </authorList>
    </citation>
    <scope>NUCLEOTIDE SEQUENCE [LARGE SCALE GENOMIC DNA]</scope>
    <source>
        <strain evidence="4 5">3/211</strain>
    </source>
</reference>
<feature type="coiled-coil region" evidence="1">
    <location>
        <begin position="136"/>
        <end position="213"/>
    </location>
</feature>
<dbReference type="InParanoid" id="M1YXF7"/>
<protein>
    <submittedName>
        <fullName evidence="4">Uncharacterized protein</fullName>
    </submittedName>
</protein>
<keyword evidence="3" id="KW-0472">Membrane</keyword>
<dbReference type="AlphaFoldDB" id="M1YXF7"/>
<keyword evidence="1" id="KW-0175">Coiled coil</keyword>
<comment type="caution">
    <text evidence="4">The sequence shown here is derived from an EMBL/GenBank/DDBJ whole genome shotgun (WGS) entry which is preliminary data.</text>
</comment>
<feature type="compositionally biased region" description="Acidic residues" evidence="2">
    <location>
        <begin position="303"/>
        <end position="319"/>
    </location>
</feature>
<accession>M1YXF7</accession>
<feature type="compositionally biased region" description="Acidic residues" evidence="2">
    <location>
        <begin position="281"/>
        <end position="295"/>
    </location>
</feature>
<feature type="compositionally biased region" description="Low complexity" evidence="2">
    <location>
        <begin position="362"/>
        <end position="384"/>
    </location>
</feature>
<proteinExistence type="predicted"/>
<organism evidence="4 5">
    <name type="scientific">Nitrospina gracilis (strain 3/211)</name>
    <dbReference type="NCBI Taxonomy" id="1266370"/>
    <lineage>
        <taxon>Bacteria</taxon>
        <taxon>Pseudomonadati</taxon>
        <taxon>Nitrospinota/Tectimicrobiota group</taxon>
        <taxon>Nitrospinota</taxon>
        <taxon>Nitrospinia</taxon>
        <taxon>Nitrospinales</taxon>
        <taxon>Nitrospinaceae</taxon>
        <taxon>Nitrospina</taxon>
    </lineage>
</organism>
<feature type="compositionally biased region" description="Acidic residues" evidence="2">
    <location>
        <begin position="241"/>
        <end position="250"/>
    </location>
</feature>
<keyword evidence="5" id="KW-1185">Reference proteome</keyword>
<feature type="region of interest" description="Disordered" evidence="2">
    <location>
        <begin position="1"/>
        <end position="101"/>
    </location>
</feature>
<dbReference type="HOGENOM" id="CLU_637494_0_0_0"/>
<keyword evidence="3" id="KW-1133">Transmembrane helix</keyword>
<feature type="compositionally biased region" description="Basic and acidic residues" evidence="2">
    <location>
        <begin position="76"/>
        <end position="88"/>
    </location>
</feature>
<evidence type="ECO:0000256" key="1">
    <source>
        <dbReference type="SAM" id="Coils"/>
    </source>
</evidence>
<dbReference type="EMBL" id="CAQJ01000028">
    <property type="protein sequence ID" value="CCQ90150.1"/>
    <property type="molecule type" value="Genomic_DNA"/>
</dbReference>
<feature type="transmembrane region" description="Helical" evidence="3">
    <location>
        <begin position="107"/>
        <end position="123"/>
    </location>
</feature>
<keyword evidence="3" id="KW-0812">Transmembrane</keyword>
<evidence type="ECO:0000256" key="2">
    <source>
        <dbReference type="SAM" id="MobiDB-lite"/>
    </source>
</evidence>
<dbReference type="STRING" id="1266370.NITGR_250063"/>
<feature type="compositionally biased region" description="Basic and acidic residues" evidence="2">
    <location>
        <begin position="1"/>
        <end position="10"/>
    </location>
</feature>
<feature type="region of interest" description="Disordered" evidence="2">
    <location>
        <begin position="221"/>
        <end position="402"/>
    </location>
</feature>
<sequence length="430" mass="46661">MARDEERQEADSESTESRSQPPEVPEGQADSPSVDPADPSAEQNTGESDSLDSEKPESEDPSTDPGESPVGESVEAEAKDTPSGEETKPATNDTPPQKVKTKGTGKIWFVLLLILVAGGYFGWKGFLMLRGHQGSLASLNQQSNQLGQDIQKLRELVNQLPQKNAAQLEQLIARFEETQARIEDTQSRIDENNQAQRAALEALQREVDQLKEGVQIGTIQLQSTEEVPGAEGELGPVSGEVVEEPEEAPQEEMPTGETEETVTEDSAGTEETPVEQIGEAAPEESAEETPEEMEGEAGPMEAEGPEESAEEAPVEESTEEVAGQVEVMEQSVAEETAGETTEEQMTEEAVMQEPEPQPEPTPSVETAEAPPQPEVSQQPESTQPPETPRGPKRSEEAQGYIDFVEDSAAKAWGWVQEGSKKLWDSIKEKF</sequence>
<feature type="compositionally biased region" description="Low complexity" evidence="2">
    <location>
        <begin position="231"/>
        <end position="240"/>
    </location>
</feature>
<evidence type="ECO:0000313" key="5">
    <source>
        <dbReference type="Proteomes" id="UP000011704"/>
    </source>
</evidence>
<dbReference type="Proteomes" id="UP000011704">
    <property type="component" value="Unassembled WGS sequence"/>
</dbReference>
<gene>
    <name evidence="4" type="ORF">NITGR_250063</name>
</gene>
<evidence type="ECO:0000256" key="3">
    <source>
        <dbReference type="SAM" id="Phobius"/>
    </source>
</evidence>
<dbReference type="RefSeq" id="WP_005007393.1">
    <property type="nucleotide sequence ID" value="NZ_HG422173.1"/>
</dbReference>
<evidence type="ECO:0000313" key="4">
    <source>
        <dbReference type="EMBL" id="CCQ90150.1"/>
    </source>
</evidence>